<dbReference type="FunFam" id="1.20.1250.20:FF:000011">
    <property type="entry name" value="MFS multidrug transporter, putative"/>
    <property type="match status" value="1"/>
</dbReference>
<evidence type="ECO:0000256" key="3">
    <source>
        <dbReference type="ARBA" id="ARBA00022692"/>
    </source>
</evidence>
<feature type="transmembrane region" description="Helical" evidence="7">
    <location>
        <begin position="412"/>
        <end position="433"/>
    </location>
</feature>
<feature type="compositionally biased region" description="Basic and acidic residues" evidence="6">
    <location>
        <begin position="64"/>
        <end position="76"/>
    </location>
</feature>
<feature type="transmembrane region" description="Helical" evidence="7">
    <location>
        <begin position="237"/>
        <end position="256"/>
    </location>
</feature>
<reference evidence="9" key="1">
    <citation type="submission" date="2023-06" db="EMBL/GenBank/DDBJ databases">
        <title>Genome-scale phylogeny and comparative genomics of the fungal order Sordariales.</title>
        <authorList>
            <consortium name="Lawrence Berkeley National Laboratory"/>
            <person name="Hensen N."/>
            <person name="Bonometti L."/>
            <person name="Westerberg I."/>
            <person name="Brannstrom I.O."/>
            <person name="Guillou S."/>
            <person name="Cros-Aarteil S."/>
            <person name="Calhoun S."/>
            <person name="Haridas S."/>
            <person name="Kuo A."/>
            <person name="Mondo S."/>
            <person name="Pangilinan J."/>
            <person name="Riley R."/>
            <person name="Labutti K."/>
            <person name="Andreopoulos B."/>
            <person name="Lipzen A."/>
            <person name="Chen C."/>
            <person name="Yanf M."/>
            <person name="Daum C."/>
            <person name="Ng V."/>
            <person name="Clum A."/>
            <person name="Steindorff A."/>
            <person name="Ohm R."/>
            <person name="Martin F."/>
            <person name="Silar P."/>
            <person name="Natvig D."/>
            <person name="Lalanne C."/>
            <person name="Gautier V."/>
            <person name="Ament-Velasquez S.L."/>
            <person name="Kruys A."/>
            <person name="Hutchinson M.I."/>
            <person name="Powell A.J."/>
            <person name="Barry K."/>
            <person name="Miller A.N."/>
            <person name="Grigoriev I.V."/>
            <person name="Debuchy R."/>
            <person name="Gladieux P."/>
            <person name="Thoren M.H."/>
            <person name="Johannesson H."/>
        </authorList>
    </citation>
    <scope>NUCLEOTIDE SEQUENCE</scope>
    <source>
        <strain evidence="9">SMH4607-1</strain>
    </source>
</reference>
<evidence type="ECO:0000256" key="2">
    <source>
        <dbReference type="ARBA" id="ARBA00008335"/>
    </source>
</evidence>
<feature type="transmembrane region" description="Helical" evidence="7">
    <location>
        <begin position="369"/>
        <end position="392"/>
    </location>
</feature>
<name>A0AA40E306_9PEZI</name>
<keyword evidence="10" id="KW-1185">Reference proteome</keyword>
<feature type="compositionally biased region" description="Low complexity" evidence="6">
    <location>
        <begin position="15"/>
        <end position="28"/>
    </location>
</feature>
<feature type="transmembrane region" description="Helical" evidence="7">
    <location>
        <begin position="512"/>
        <end position="535"/>
    </location>
</feature>
<evidence type="ECO:0000256" key="1">
    <source>
        <dbReference type="ARBA" id="ARBA00004141"/>
    </source>
</evidence>
<feature type="transmembrane region" description="Helical" evidence="7">
    <location>
        <begin position="479"/>
        <end position="500"/>
    </location>
</feature>
<dbReference type="PANTHER" id="PTHR23502">
    <property type="entry name" value="MAJOR FACILITATOR SUPERFAMILY"/>
    <property type="match status" value="1"/>
</dbReference>
<feature type="domain" description="Major facilitator superfamily (MFS) profile" evidence="8">
    <location>
        <begin position="145"/>
        <end position="573"/>
    </location>
</feature>
<dbReference type="InterPro" id="IPR020846">
    <property type="entry name" value="MFS_dom"/>
</dbReference>
<feature type="transmembrane region" description="Helical" evidence="7">
    <location>
        <begin position="300"/>
        <end position="320"/>
    </location>
</feature>
<dbReference type="EMBL" id="JAUKUA010000002">
    <property type="protein sequence ID" value="KAK0725195.1"/>
    <property type="molecule type" value="Genomic_DNA"/>
</dbReference>
<feature type="region of interest" description="Disordered" evidence="6">
    <location>
        <begin position="1"/>
        <end position="118"/>
    </location>
</feature>
<proteinExistence type="inferred from homology"/>
<dbReference type="PROSITE" id="PS50850">
    <property type="entry name" value="MFS"/>
    <property type="match status" value="1"/>
</dbReference>
<dbReference type="Gene3D" id="1.20.1250.20">
    <property type="entry name" value="MFS general substrate transporter like domains"/>
    <property type="match status" value="1"/>
</dbReference>
<gene>
    <name evidence="9" type="ORF">B0H67DRAFT_123611</name>
</gene>
<feature type="compositionally biased region" description="Basic and acidic residues" evidence="6">
    <location>
        <begin position="85"/>
        <end position="98"/>
    </location>
</feature>
<dbReference type="Pfam" id="PF07690">
    <property type="entry name" value="MFS_1"/>
    <property type="match status" value="1"/>
</dbReference>
<dbReference type="InterPro" id="IPR036259">
    <property type="entry name" value="MFS_trans_sf"/>
</dbReference>
<feature type="transmembrane region" description="Helical" evidence="7">
    <location>
        <begin position="184"/>
        <end position="203"/>
    </location>
</feature>
<evidence type="ECO:0000256" key="5">
    <source>
        <dbReference type="ARBA" id="ARBA00023136"/>
    </source>
</evidence>
<feature type="transmembrane region" description="Helical" evidence="7">
    <location>
        <begin position="454"/>
        <end position="473"/>
    </location>
</feature>
<dbReference type="AlphaFoldDB" id="A0AA40E306"/>
<feature type="transmembrane region" description="Helical" evidence="7">
    <location>
        <begin position="547"/>
        <end position="567"/>
    </location>
</feature>
<protein>
    <submittedName>
        <fullName evidence="9">Bicyclomycin resistance protein</fullName>
    </submittedName>
</protein>
<comment type="similarity">
    <text evidence="2">Belongs to the major facilitator superfamily.</text>
</comment>
<keyword evidence="3 7" id="KW-0812">Transmembrane</keyword>
<evidence type="ECO:0000313" key="10">
    <source>
        <dbReference type="Proteomes" id="UP001172102"/>
    </source>
</evidence>
<feature type="transmembrane region" description="Helical" evidence="7">
    <location>
        <begin position="143"/>
        <end position="164"/>
    </location>
</feature>
<evidence type="ECO:0000313" key="9">
    <source>
        <dbReference type="EMBL" id="KAK0725195.1"/>
    </source>
</evidence>
<accession>A0AA40E306</accession>
<evidence type="ECO:0000256" key="7">
    <source>
        <dbReference type="SAM" id="Phobius"/>
    </source>
</evidence>
<dbReference type="CDD" id="cd17323">
    <property type="entry name" value="MFS_Tpo1_MDR_like"/>
    <property type="match status" value="1"/>
</dbReference>
<dbReference type="Proteomes" id="UP001172102">
    <property type="component" value="Unassembled WGS sequence"/>
</dbReference>
<dbReference type="GO" id="GO:0022857">
    <property type="term" value="F:transmembrane transporter activity"/>
    <property type="evidence" value="ECO:0007669"/>
    <property type="project" value="InterPro"/>
</dbReference>
<feature type="transmembrane region" description="Helical" evidence="7">
    <location>
        <begin position="210"/>
        <end position="231"/>
    </location>
</feature>
<evidence type="ECO:0000259" key="8">
    <source>
        <dbReference type="PROSITE" id="PS50850"/>
    </source>
</evidence>
<evidence type="ECO:0000256" key="4">
    <source>
        <dbReference type="ARBA" id="ARBA00022989"/>
    </source>
</evidence>
<evidence type="ECO:0000256" key="6">
    <source>
        <dbReference type="SAM" id="MobiDB-lite"/>
    </source>
</evidence>
<sequence length="582" mass="63292">MAGSPTPVPSSNAGAESAAPPQSQAAESDIAALQRQRSIEQAIAEGHDADIPSDIGYVLDEQGEEKRRKSIAEQRRHSLARKRSHASEQHIDPEKDHAANTSAASISKDEEAGGTTSEDEANIVWWEENDPENPYNWPTWLKVLNCVFISALTLVTPLGSSIFAPGVAQLMQEFGSDSLELASFVVSVYVLGFAAGPLVIAPLSEIYGRLWVYHLCNMAFLAFLVGCALAPSLNALIAFRFLSGVFGSCPLTNGGGTIADMIVPEKRASAMAAFSIGPLLGPIIGPVAGGFLAEAAGWRWVFWLLVIVAGVLAIVMLIFARETYAPVLLQRRVDKLKKETGNDMLRSKLDSGLSAKDYFKRSIVRPLRMLVFSPTCIIFAFYIAIIYGYLYLMFTSISDVFHRSYGFSTSTVGLVFLGLGLGSMSGLFFFGYSSDQKAKKTKAEGLPMKPEDRLELMPYAAILLPAGFFIYGWTAEKHVHWIVPILSHIPGGFSMVVTFMSLNMALVDTFTIYAASALAANTVVRSIFGAVLPLFGLRMYHALGLGWGNSLLAFISLLMIPIAFGILKYGELLRVKYPIKNL</sequence>
<keyword evidence="4 7" id="KW-1133">Transmembrane helix</keyword>
<dbReference type="SUPFAM" id="SSF103473">
    <property type="entry name" value="MFS general substrate transporter"/>
    <property type="match status" value="1"/>
</dbReference>
<comment type="subcellular location">
    <subcellularLocation>
        <location evidence="1">Membrane</location>
        <topology evidence="1">Multi-pass membrane protein</topology>
    </subcellularLocation>
</comment>
<organism evidence="9 10">
    <name type="scientific">Lasiosphaeris hirsuta</name>
    <dbReference type="NCBI Taxonomy" id="260670"/>
    <lineage>
        <taxon>Eukaryota</taxon>
        <taxon>Fungi</taxon>
        <taxon>Dikarya</taxon>
        <taxon>Ascomycota</taxon>
        <taxon>Pezizomycotina</taxon>
        <taxon>Sordariomycetes</taxon>
        <taxon>Sordariomycetidae</taxon>
        <taxon>Sordariales</taxon>
        <taxon>Lasiosphaeriaceae</taxon>
        <taxon>Lasiosphaeris</taxon>
    </lineage>
</organism>
<dbReference type="PANTHER" id="PTHR23502:SF68">
    <property type="entry name" value="MULTIDRUG TRANSPORTER, PUTATIVE (AFU_ORTHOLOGUE AFUA_3G01120)-RELATED"/>
    <property type="match status" value="1"/>
</dbReference>
<dbReference type="InterPro" id="IPR011701">
    <property type="entry name" value="MFS"/>
</dbReference>
<feature type="transmembrane region" description="Helical" evidence="7">
    <location>
        <begin position="268"/>
        <end position="288"/>
    </location>
</feature>
<keyword evidence="5 7" id="KW-0472">Membrane</keyword>
<comment type="caution">
    <text evidence="9">The sequence shown here is derived from an EMBL/GenBank/DDBJ whole genome shotgun (WGS) entry which is preliminary data.</text>
</comment>
<dbReference type="GO" id="GO:0016020">
    <property type="term" value="C:membrane"/>
    <property type="evidence" value="ECO:0007669"/>
    <property type="project" value="UniProtKB-SubCell"/>
</dbReference>